<organism evidence="1">
    <name type="scientific">Euglenaformis proxima</name>
    <dbReference type="NCBI Taxonomy" id="299110"/>
    <lineage>
        <taxon>Eukaryota</taxon>
        <taxon>Discoba</taxon>
        <taxon>Euglenozoa</taxon>
        <taxon>Euglenida</taxon>
        <taxon>Spirocuta</taxon>
        <taxon>Euglenophyceae</taxon>
        <taxon>Euglenales</taxon>
        <taxon>Euglenaceae</taxon>
        <taxon>Euglenaformis</taxon>
    </lineage>
</organism>
<sequence>MPRFEMVNPYFTFEDLDTYLLEKLSKFTNLGDFLLSNFCEQVSFSIFIELRSNKIAKFDTSSLPSKMSLKRENLTNYFSNIMKLDNKFVRTLFLFKLKLRLYYFEFAKDFRKLNLINIFIFSKVISYLFYLKASQGIKQVTYV</sequence>
<geneLocation type="chloroplast" evidence="1"/>
<proteinExistence type="predicted"/>
<keyword evidence="1" id="KW-0934">Plastid</keyword>
<keyword evidence="1" id="KW-0150">Chloroplast</keyword>
<accession>A0A023HHS1</accession>
<reference evidence="1" key="1">
    <citation type="journal article" date="2014" name="Phycologia">
        <title>Characterization of Euglenaformis gen. nov. and the chloroplast genome of Euglenaformis [Euglena] proxima (Euglenophyta).</title>
        <authorList>
            <person name="Bennett M.S."/>
            <person name="Wiegert K.E."/>
            <person name="Triemer R.E."/>
        </authorList>
    </citation>
    <scope>NUCLEOTIDE SEQUENCE</scope>
    <source>
        <strain evidence="1">SAG 1224-11a</strain>
    </source>
</reference>
<dbReference type="EMBL" id="KC684276">
    <property type="protein sequence ID" value="AGL12021.1"/>
    <property type="molecule type" value="Genomic_DNA"/>
</dbReference>
<dbReference type="AlphaFoldDB" id="A0A023HHS1"/>
<evidence type="ECO:0000313" key="1">
    <source>
        <dbReference type="EMBL" id="AGL12021.1"/>
    </source>
</evidence>
<name>A0A023HHS1_9EUGL</name>
<dbReference type="RefSeq" id="YP_009032755.1">
    <property type="nucleotide sequence ID" value="NC_024154.1"/>
</dbReference>
<protein>
    <submittedName>
        <fullName evidence="1">Uncharacterized protein</fullName>
    </submittedName>
</protein>
<dbReference type="GeneID" id="19590115"/>